<reference evidence="1 2" key="1">
    <citation type="submission" date="2019-05" db="EMBL/GenBank/DDBJ databases">
        <title>Another draft genome of Portunus trituberculatus and its Hox gene families provides insights of decapod evolution.</title>
        <authorList>
            <person name="Jeong J.-H."/>
            <person name="Song I."/>
            <person name="Kim S."/>
            <person name="Choi T."/>
            <person name="Kim D."/>
            <person name="Ryu S."/>
            <person name="Kim W."/>
        </authorList>
    </citation>
    <scope>NUCLEOTIDE SEQUENCE [LARGE SCALE GENOMIC DNA]</scope>
    <source>
        <tissue evidence="1">Muscle</tissue>
    </source>
</reference>
<organism evidence="1 2">
    <name type="scientific">Portunus trituberculatus</name>
    <name type="common">Swimming crab</name>
    <name type="synonym">Neptunus trituberculatus</name>
    <dbReference type="NCBI Taxonomy" id="210409"/>
    <lineage>
        <taxon>Eukaryota</taxon>
        <taxon>Metazoa</taxon>
        <taxon>Ecdysozoa</taxon>
        <taxon>Arthropoda</taxon>
        <taxon>Crustacea</taxon>
        <taxon>Multicrustacea</taxon>
        <taxon>Malacostraca</taxon>
        <taxon>Eumalacostraca</taxon>
        <taxon>Eucarida</taxon>
        <taxon>Decapoda</taxon>
        <taxon>Pleocyemata</taxon>
        <taxon>Brachyura</taxon>
        <taxon>Eubrachyura</taxon>
        <taxon>Portunoidea</taxon>
        <taxon>Portunidae</taxon>
        <taxon>Portuninae</taxon>
        <taxon>Portunus</taxon>
    </lineage>
</organism>
<dbReference type="AlphaFoldDB" id="A0A5B7K2D8"/>
<dbReference type="Proteomes" id="UP000324222">
    <property type="component" value="Unassembled WGS sequence"/>
</dbReference>
<evidence type="ECO:0000313" key="1">
    <source>
        <dbReference type="EMBL" id="MPD00697.1"/>
    </source>
</evidence>
<comment type="caution">
    <text evidence="1">The sequence shown here is derived from an EMBL/GenBank/DDBJ whole genome shotgun (WGS) entry which is preliminary data.</text>
</comment>
<keyword evidence="2" id="KW-1185">Reference proteome</keyword>
<gene>
    <name evidence="1" type="ORF">E2C01_096189</name>
</gene>
<protein>
    <submittedName>
        <fullName evidence="1">Uncharacterized protein</fullName>
    </submittedName>
</protein>
<dbReference type="EMBL" id="VSRR010123977">
    <property type="protein sequence ID" value="MPD00697.1"/>
    <property type="molecule type" value="Genomic_DNA"/>
</dbReference>
<accession>A0A5B7K2D8</accession>
<sequence>MRSLAWAMRNDIVRCLTKGFTELIAFSVRLCAFATHLFSSEYSLPGMNKKSGNMVCVSQFYI</sequence>
<evidence type="ECO:0000313" key="2">
    <source>
        <dbReference type="Proteomes" id="UP000324222"/>
    </source>
</evidence>
<proteinExistence type="predicted"/>
<name>A0A5B7K2D8_PORTR</name>